<keyword evidence="1" id="KW-0175">Coiled coil</keyword>
<sequence>MSEREKHAYWDELLEIRRMRDKDPTQLTVGEVARVSQYYEDIKDWLHRQKSPEEMEKFYDRLDKRTKRREGEAEQKREVYRERIKNITEALYEAEDEYEFQETWDQIYPDKIPYNMKASSSEWMIKKDFRKRAEQMKKKEQGENYVPSFLTNKYEDFQPDDRRKLEEAEEELFNANSNKFDDWSDTYDYAGYSQNDGESYQDPEEEEEVFAEEE</sequence>
<dbReference type="EMBL" id="FN654334">
    <property type="protein sequence ID" value="CBY32119.1"/>
    <property type="molecule type" value="Genomic_DNA"/>
</dbReference>
<organism evidence="3">
    <name type="scientific">Oikopleura dioica</name>
    <name type="common">Tunicate</name>
    <dbReference type="NCBI Taxonomy" id="34765"/>
    <lineage>
        <taxon>Eukaryota</taxon>
        <taxon>Metazoa</taxon>
        <taxon>Chordata</taxon>
        <taxon>Tunicata</taxon>
        <taxon>Appendicularia</taxon>
        <taxon>Copelata</taxon>
        <taxon>Oikopleuridae</taxon>
        <taxon>Oikopleura</taxon>
    </lineage>
</organism>
<feature type="compositionally biased region" description="Basic and acidic residues" evidence="2">
    <location>
        <begin position="153"/>
        <end position="166"/>
    </location>
</feature>
<feature type="compositionally biased region" description="Acidic residues" evidence="2">
    <location>
        <begin position="199"/>
        <end position="214"/>
    </location>
</feature>
<evidence type="ECO:0000313" key="3">
    <source>
        <dbReference type="EMBL" id="CBY32119.1"/>
    </source>
</evidence>
<evidence type="ECO:0000256" key="2">
    <source>
        <dbReference type="SAM" id="MobiDB-lite"/>
    </source>
</evidence>
<name>E4Y982_OIKDI</name>
<dbReference type="AlphaFoldDB" id="E4Y982"/>
<gene>
    <name evidence="3" type="ORF">GSOID_T00029418001</name>
</gene>
<reference evidence="3" key="1">
    <citation type="journal article" date="2010" name="Science">
        <title>Plasticity of animal genome architecture unmasked by rapid evolution of a pelagic tunicate.</title>
        <authorList>
            <person name="Denoeud F."/>
            <person name="Henriet S."/>
            <person name="Mungpakdee S."/>
            <person name="Aury J.M."/>
            <person name="Da Silva C."/>
            <person name="Brinkmann H."/>
            <person name="Mikhaleva J."/>
            <person name="Olsen L.C."/>
            <person name="Jubin C."/>
            <person name="Canestro C."/>
            <person name="Bouquet J.M."/>
            <person name="Danks G."/>
            <person name="Poulain J."/>
            <person name="Campsteijn C."/>
            <person name="Adamski M."/>
            <person name="Cross I."/>
            <person name="Yadetie F."/>
            <person name="Muffato M."/>
            <person name="Louis A."/>
            <person name="Butcher S."/>
            <person name="Tsagkogeorga G."/>
            <person name="Konrad A."/>
            <person name="Singh S."/>
            <person name="Jensen M.F."/>
            <person name="Cong E.H."/>
            <person name="Eikeseth-Otteraa H."/>
            <person name="Noel B."/>
            <person name="Anthouard V."/>
            <person name="Porcel B.M."/>
            <person name="Kachouri-Lafond R."/>
            <person name="Nishino A."/>
            <person name="Ugolini M."/>
            <person name="Chourrout P."/>
            <person name="Nishida H."/>
            <person name="Aasland R."/>
            <person name="Huzurbazar S."/>
            <person name="Westhof E."/>
            <person name="Delsuc F."/>
            <person name="Lehrach H."/>
            <person name="Reinhardt R."/>
            <person name="Weissenbach J."/>
            <person name="Roy S.W."/>
            <person name="Artiguenave F."/>
            <person name="Postlethwait J.H."/>
            <person name="Manak J.R."/>
            <person name="Thompson E.M."/>
            <person name="Jaillon O."/>
            <person name="Du Pasquier L."/>
            <person name="Boudinot P."/>
            <person name="Liberles D.A."/>
            <person name="Volff J.N."/>
            <person name="Philippe H."/>
            <person name="Lenhard B."/>
            <person name="Roest Crollius H."/>
            <person name="Wincker P."/>
            <person name="Chourrout D."/>
        </authorList>
    </citation>
    <scope>NUCLEOTIDE SEQUENCE [LARGE SCALE GENOMIC DNA]</scope>
</reference>
<evidence type="ECO:0000256" key="1">
    <source>
        <dbReference type="SAM" id="Coils"/>
    </source>
</evidence>
<dbReference type="Proteomes" id="UP000011014">
    <property type="component" value="Unassembled WGS sequence"/>
</dbReference>
<protein>
    <submittedName>
        <fullName evidence="3">Uncharacterized protein</fullName>
    </submittedName>
</protein>
<feature type="region of interest" description="Disordered" evidence="2">
    <location>
        <begin position="134"/>
        <end position="214"/>
    </location>
</feature>
<proteinExistence type="predicted"/>
<accession>E4Y982</accession>
<feature type="coiled-coil region" evidence="1">
    <location>
        <begin position="70"/>
        <end position="97"/>
    </location>
</feature>